<name>A0A9P0JVR0_ACAOB</name>
<reference evidence="2" key="1">
    <citation type="submission" date="2022-03" db="EMBL/GenBank/DDBJ databases">
        <authorList>
            <person name="Sayadi A."/>
        </authorList>
    </citation>
    <scope>NUCLEOTIDE SEQUENCE</scope>
</reference>
<dbReference type="OrthoDB" id="5984255at2759"/>
<evidence type="ECO:0000313" key="3">
    <source>
        <dbReference type="Proteomes" id="UP001152888"/>
    </source>
</evidence>
<feature type="compositionally biased region" description="Polar residues" evidence="1">
    <location>
        <begin position="1"/>
        <end position="14"/>
    </location>
</feature>
<organism evidence="2 3">
    <name type="scientific">Acanthoscelides obtectus</name>
    <name type="common">Bean weevil</name>
    <name type="synonym">Bruchus obtectus</name>
    <dbReference type="NCBI Taxonomy" id="200917"/>
    <lineage>
        <taxon>Eukaryota</taxon>
        <taxon>Metazoa</taxon>
        <taxon>Ecdysozoa</taxon>
        <taxon>Arthropoda</taxon>
        <taxon>Hexapoda</taxon>
        <taxon>Insecta</taxon>
        <taxon>Pterygota</taxon>
        <taxon>Neoptera</taxon>
        <taxon>Endopterygota</taxon>
        <taxon>Coleoptera</taxon>
        <taxon>Polyphaga</taxon>
        <taxon>Cucujiformia</taxon>
        <taxon>Chrysomeloidea</taxon>
        <taxon>Chrysomelidae</taxon>
        <taxon>Bruchinae</taxon>
        <taxon>Bruchini</taxon>
        <taxon>Acanthoscelides</taxon>
    </lineage>
</organism>
<accession>A0A9P0JVR0</accession>
<feature type="region of interest" description="Disordered" evidence="1">
    <location>
        <begin position="1"/>
        <end position="73"/>
    </location>
</feature>
<sequence>MKTNIPSGLSQTSELADILNEEEEEEDVARASNNTIDPNCAISNSTVETQQSQTLLDTVQTDPFRGPSVKSFK</sequence>
<proteinExistence type="predicted"/>
<gene>
    <name evidence="2" type="ORF">ACAOBT_LOCUS2522</name>
</gene>
<evidence type="ECO:0000313" key="2">
    <source>
        <dbReference type="EMBL" id="CAH1958195.1"/>
    </source>
</evidence>
<protein>
    <submittedName>
        <fullName evidence="2">Uncharacterized protein</fullName>
    </submittedName>
</protein>
<comment type="caution">
    <text evidence="2">The sequence shown here is derived from an EMBL/GenBank/DDBJ whole genome shotgun (WGS) entry which is preliminary data.</text>
</comment>
<dbReference type="EMBL" id="CAKOFQ010006676">
    <property type="protein sequence ID" value="CAH1958195.1"/>
    <property type="molecule type" value="Genomic_DNA"/>
</dbReference>
<dbReference type="AlphaFoldDB" id="A0A9P0JVR0"/>
<evidence type="ECO:0000256" key="1">
    <source>
        <dbReference type="SAM" id="MobiDB-lite"/>
    </source>
</evidence>
<keyword evidence="3" id="KW-1185">Reference proteome</keyword>
<feature type="compositionally biased region" description="Polar residues" evidence="1">
    <location>
        <begin position="31"/>
        <end position="61"/>
    </location>
</feature>
<dbReference type="Proteomes" id="UP001152888">
    <property type="component" value="Unassembled WGS sequence"/>
</dbReference>